<sequence length="297" mass="31722">MQLDLFRDWSPRPIATPAPPRRPPPGRLAELSLAAAVHVSPDPRRVYALSVSHGYEACCERWHWLPRSGVSRLVSQGRALVVGARSERCRRRLSPDQEAAVVASVYALGGVLYAARVHGLDESLVRTLLRAGELYDLETHAVTDVTVSADGAGLRAGDDYRLGPAGLIEFLRDVPGEAKVSFREDRSVRVERMTIGFDTQLRIPVTSWCERELSLVPGGASRGFPGGSGGGVSQIGGGPSIHSGPGGSGGVPGSGGGGGRVVSQSPRYVMVPTRTLKDDLWSNLLRAERYRPDVGEG</sequence>
<feature type="region of interest" description="Disordered" evidence="1">
    <location>
        <begin position="220"/>
        <end position="263"/>
    </location>
</feature>
<organism evidence="2 3">
    <name type="scientific">Methylobacterium brachythecii</name>
    <dbReference type="NCBI Taxonomy" id="1176177"/>
    <lineage>
        <taxon>Bacteria</taxon>
        <taxon>Pseudomonadati</taxon>
        <taxon>Pseudomonadota</taxon>
        <taxon>Alphaproteobacteria</taxon>
        <taxon>Hyphomicrobiales</taxon>
        <taxon>Methylobacteriaceae</taxon>
        <taxon>Methylobacterium</taxon>
    </lineage>
</organism>
<feature type="compositionally biased region" description="Pro residues" evidence="1">
    <location>
        <begin position="14"/>
        <end position="25"/>
    </location>
</feature>
<name>A0ABQ6D7H5_9HYPH</name>
<keyword evidence="3" id="KW-1185">Reference proteome</keyword>
<accession>A0ABQ6D7H5</accession>
<dbReference type="Proteomes" id="UP001156881">
    <property type="component" value="Unassembled WGS sequence"/>
</dbReference>
<feature type="compositionally biased region" description="Basic and acidic residues" evidence="1">
    <location>
        <begin position="1"/>
        <end position="10"/>
    </location>
</feature>
<evidence type="ECO:0000313" key="3">
    <source>
        <dbReference type="Proteomes" id="UP001156881"/>
    </source>
</evidence>
<protein>
    <submittedName>
        <fullName evidence="2">Uncharacterized protein</fullName>
    </submittedName>
</protein>
<evidence type="ECO:0000313" key="2">
    <source>
        <dbReference type="EMBL" id="GLS45904.1"/>
    </source>
</evidence>
<proteinExistence type="predicted"/>
<reference evidence="3" key="1">
    <citation type="journal article" date="2019" name="Int. J. Syst. Evol. Microbiol.">
        <title>The Global Catalogue of Microorganisms (GCM) 10K type strain sequencing project: providing services to taxonomists for standard genome sequencing and annotation.</title>
        <authorList>
            <consortium name="The Broad Institute Genomics Platform"/>
            <consortium name="The Broad Institute Genome Sequencing Center for Infectious Disease"/>
            <person name="Wu L."/>
            <person name="Ma J."/>
        </authorList>
    </citation>
    <scope>NUCLEOTIDE SEQUENCE [LARGE SCALE GENOMIC DNA]</scope>
    <source>
        <strain evidence="3">NBRC 107710</strain>
    </source>
</reference>
<gene>
    <name evidence="2" type="ORF">GCM10007884_38950</name>
</gene>
<feature type="region of interest" description="Disordered" evidence="1">
    <location>
        <begin position="1"/>
        <end position="25"/>
    </location>
</feature>
<comment type="caution">
    <text evidence="2">The sequence shown here is derived from an EMBL/GenBank/DDBJ whole genome shotgun (WGS) entry which is preliminary data.</text>
</comment>
<dbReference type="EMBL" id="BSPG01000029">
    <property type="protein sequence ID" value="GLS45904.1"/>
    <property type="molecule type" value="Genomic_DNA"/>
</dbReference>
<dbReference type="RefSeq" id="WP_284211893.1">
    <property type="nucleotide sequence ID" value="NZ_BSPG01000029.1"/>
</dbReference>
<feature type="compositionally biased region" description="Gly residues" evidence="1">
    <location>
        <begin position="220"/>
        <end position="260"/>
    </location>
</feature>
<evidence type="ECO:0000256" key="1">
    <source>
        <dbReference type="SAM" id="MobiDB-lite"/>
    </source>
</evidence>